<comment type="caution">
    <text evidence="1">The sequence shown here is derived from an EMBL/GenBank/DDBJ whole genome shotgun (WGS) entry which is preliminary data.</text>
</comment>
<evidence type="ECO:0000313" key="2">
    <source>
        <dbReference type="Proteomes" id="UP000318529"/>
    </source>
</evidence>
<evidence type="ECO:0008006" key="3">
    <source>
        <dbReference type="Google" id="ProtNLM"/>
    </source>
</evidence>
<dbReference type="EMBL" id="VITH01000011">
    <property type="protein sequence ID" value="TWA79347.1"/>
    <property type="molecule type" value="Genomic_DNA"/>
</dbReference>
<dbReference type="InterPro" id="IPR008983">
    <property type="entry name" value="Tumour_necrosis_fac-like_dom"/>
</dbReference>
<dbReference type="AlphaFoldDB" id="A0A560C3D6"/>
<dbReference type="Gene3D" id="2.60.120.40">
    <property type="match status" value="1"/>
</dbReference>
<proteinExistence type="predicted"/>
<organism evidence="1 2">
    <name type="scientific">Azospirillum brasilense</name>
    <dbReference type="NCBI Taxonomy" id="192"/>
    <lineage>
        <taxon>Bacteria</taxon>
        <taxon>Pseudomonadati</taxon>
        <taxon>Pseudomonadota</taxon>
        <taxon>Alphaproteobacteria</taxon>
        <taxon>Rhodospirillales</taxon>
        <taxon>Azospirillaceae</taxon>
        <taxon>Azospirillum</taxon>
    </lineage>
</organism>
<dbReference type="Proteomes" id="UP000318529">
    <property type="component" value="Unassembled WGS sequence"/>
</dbReference>
<accession>A0A560C3D6</accession>
<dbReference type="RefSeq" id="WP_145688980.1">
    <property type="nucleotide sequence ID" value="NZ_VITH01000011.1"/>
</dbReference>
<dbReference type="SUPFAM" id="SSF49842">
    <property type="entry name" value="TNF-like"/>
    <property type="match status" value="1"/>
</dbReference>
<name>A0A560C3D6_AZOBR</name>
<sequence length="275" mass="29201">MSVQTFNPTDLSQSAANWAVAQRIVGPFAPHAQVSPNLTITLDPGHLLNGTTLTEVNAQVVGPFTPPGSGFRIDRVVVDRMTGAAGIVVGTANSLTPPAIPSGKLPVTRVFLDSTTETISNEAIADERALFDQMHENPKVYCRAHLGGTDQTGVAANTWTKVNLSTIDFNVGNEFDTANKWFKPSVSGYYCIRAQTNVAIASGHNYGVMIYKNGLGGAYWGASASMQTGHTAAVEDILYLNGSTDYVEMYAVNSNAATTFYGNKNATFLVASLLG</sequence>
<reference evidence="1 2" key="1">
    <citation type="submission" date="2019-06" db="EMBL/GenBank/DDBJ databases">
        <title>Genomic Encyclopedia of Type Strains, Phase IV (KMG-V): Genome sequencing to study the core and pangenomes of soil and plant-associated prokaryotes.</title>
        <authorList>
            <person name="Whitman W."/>
        </authorList>
    </citation>
    <scope>NUCLEOTIDE SEQUENCE [LARGE SCALE GENOMIC DNA]</scope>
    <source>
        <strain evidence="1 2">BR 11650</strain>
    </source>
</reference>
<evidence type="ECO:0000313" key="1">
    <source>
        <dbReference type="EMBL" id="TWA79347.1"/>
    </source>
</evidence>
<protein>
    <recommendedName>
        <fullName evidence="3">C1q domain-containing protein</fullName>
    </recommendedName>
</protein>
<gene>
    <name evidence="1" type="ORF">FBZ83_111207</name>
</gene>